<feature type="signal peptide" evidence="6">
    <location>
        <begin position="1"/>
        <end position="21"/>
    </location>
</feature>
<dbReference type="Pfam" id="PF00450">
    <property type="entry name" value="Peptidase_S10"/>
    <property type="match status" value="1"/>
</dbReference>
<dbReference type="GO" id="GO:0004185">
    <property type="term" value="F:serine-type carboxypeptidase activity"/>
    <property type="evidence" value="ECO:0007669"/>
    <property type="project" value="UniProtKB-UniRule"/>
</dbReference>
<keyword evidence="6" id="KW-0732">Signal</keyword>
<sequence>MAPLSILTALVALTSLPLSTARKPTLAERGIPKDPEGVMTITSPQGAEIRFKQPGKEGICETAEGVDDYSGYISLNEKTNMFFWFFEAREKPSEKPLTLWLNGGPGSDSMIGLFQELGPCNVTADLKTQWNPNAWNEASNMLFLSQPIGVGFSYETTRTDANGRYSLVNANTTNTTHMAAVGAWHILQAFLDLSPQLDPDITNFTFNLWTESYGGHYGPAFYNYFYKQNEEIRSGAISGVELTMDTLGIINGLVDEDIQAPYYPEFAVNNTYGIKSIPDSIYTSMKTAYTQPNGCHERLTSCRNADRSSAAGQSVCSNAINYCRENVEYPYYYYGDRGVYDIRHPYNDPTPPDYFIDFLNLADTQAKLGVNINYTSTNAGAVFSGFTATGDWAYPIFIEDLAEILDWGVRVALVYGDADYICNWFGGEAVSLAVNYTNSAQFRAAGYTPFLVDGVEYGEVREYGNFSFTRIYEAGHEIPYYQPEASLEFFKRMLDKRVLADGSKLVTKDYGTNGSAKATHTEPFVPLPT</sequence>
<keyword evidence="2 6" id="KW-0121">Carboxypeptidase</keyword>
<protein>
    <recommendedName>
        <fullName evidence="6">Carboxypeptidase</fullName>
        <ecNumber evidence="6">3.4.16.-</ecNumber>
    </recommendedName>
</protein>
<dbReference type="OrthoDB" id="443318at2759"/>
<dbReference type="PROSITE" id="PS00131">
    <property type="entry name" value="CARBOXYPEPT_SER_SER"/>
    <property type="match status" value="1"/>
</dbReference>
<dbReference type="PANTHER" id="PTHR11802">
    <property type="entry name" value="SERINE PROTEASE FAMILY S10 SERINE CARBOXYPEPTIDASE"/>
    <property type="match status" value="1"/>
</dbReference>
<name>A0A6A6XKG5_9PLEO</name>
<dbReference type="InterPro" id="IPR029058">
    <property type="entry name" value="AB_hydrolase_fold"/>
</dbReference>
<dbReference type="InterPro" id="IPR001563">
    <property type="entry name" value="Peptidase_S10"/>
</dbReference>
<dbReference type="EC" id="3.4.16.-" evidence="6"/>
<evidence type="ECO:0000256" key="3">
    <source>
        <dbReference type="ARBA" id="ARBA00022670"/>
    </source>
</evidence>
<dbReference type="FunFam" id="1.10.287.410:FF:000002">
    <property type="entry name" value="Carboxypeptidase"/>
    <property type="match status" value="1"/>
</dbReference>
<dbReference type="InterPro" id="IPR018202">
    <property type="entry name" value="Ser_caboxypep_ser_AS"/>
</dbReference>
<dbReference type="PRINTS" id="PR00724">
    <property type="entry name" value="CRBOXYPTASEC"/>
</dbReference>
<dbReference type="SUPFAM" id="SSF53474">
    <property type="entry name" value="alpha/beta-Hydrolases"/>
    <property type="match status" value="1"/>
</dbReference>
<dbReference type="PANTHER" id="PTHR11802:SF131">
    <property type="entry name" value="CARBOXYPEPTIDASE"/>
    <property type="match status" value="1"/>
</dbReference>
<dbReference type="Proteomes" id="UP000799757">
    <property type="component" value="Unassembled WGS sequence"/>
</dbReference>
<dbReference type="GO" id="GO:0006508">
    <property type="term" value="P:proteolysis"/>
    <property type="evidence" value="ECO:0007669"/>
    <property type="project" value="UniProtKB-KW"/>
</dbReference>
<evidence type="ECO:0000256" key="2">
    <source>
        <dbReference type="ARBA" id="ARBA00022645"/>
    </source>
</evidence>
<accession>A0A6A6XKG5</accession>
<dbReference type="EMBL" id="MU001819">
    <property type="protein sequence ID" value="KAF2796912.1"/>
    <property type="molecule type" value="Genomic_DNA"/>
</dbReference>
<keyword evidence="3 6" id="KW-0645">Protease</keyword>
<reference evidence="7" key="1">
    <citation type="journal article" date="2020" name="Stud. Mycol.">
        <title>101 Dothideomycetes genomes: a test case for predicting lifestyles and emergence of pathogens.</title>
        <authorList>
            <person name="Haridas S."/>
            <person name="Albert R."/>
            <person name="Binder M."/>
            <person name="Bloem J."/>
            <person name="Labutti K."/>
            <person name="Salamov A."/>
            <person name="Andreopoulos B."/>
            <person name="Baker S."/>
            <person name="Barry K."/>
            <person name="Bills G."/>
            <person name="Bluhm B."/>
            <person name="Cannon C."/>
            <person name="Castanera R."/>
            <person name="Culley D."/>
            <person name="Daum C."/>
            <person name="Ezra D."/>
            <person name="Gonzalez J."/>
            <person name="Henrissat B."/>
            <person name="Kuo A."/>
            <person name="Liang C."/>
            <person name="Lipzen A."/>
            <person name="Lutzoni F."/>
            <person name="Magnuson J."/>
            <person name="Mondo S."/>
            <person name="Nolan M."/>
            <person name="Ohm R."/>
            <person name="Pangilinan J."/>
            <person name="Park H.-J."/>
            <person name="Ramirez L."/>
            <person name="Alfaro M."/>
            <person name="Sun H."/>
            <person name="Tritt A."/>
            <person name="Yoshinaga Y."/>
            <person name="Zwiers L.-H."/>
            <person name="Turgeon B."/>
            <person name="Goodwin S."/>
            <person name="Spatafora J."/>
            <person name="Crous P."/>
            <person name="Grigoriev I."/>
        </authorList>
    </citation>
    <scope>NUCLEOTIDE SEQUENCE</scope>
    <source>
        <strain evidence="7">CBS 109.77</strain>
    </source>
</reference>
<keyword evidence="4 6" id="KW-0378">Hydrolase</keyword>
<evidence type="ECO:0000256" key="6">
    <source>
        <dbReference type="RuleBase" id="RU361156"/>
    </source>
</evidence>
<feature type="chain" id="PRO_5025713773" description="Carboxypeptidase" evidence="6">
    <location>
        <begin position="22"/>
        <end position="529"/>
    </location>
</feature>
<dbReference type="AlphaFoldDB" id="A0A6A6XKG5"/>
<evidence type="ECO:0000256" key="5">
    <source>
        <dbReference type="ARBA" id="ARBA00023180"/>
    </source>
</evidence>
<keyword evidence="8" id="KW-1185">Reference proteome</keyword>
<evidence type="ECO:0000256" key="4">
    <source>
        <dbReference type="ARBA" id="ARBA00022801"/>
    </source>
</evidence>
<dbReference type="Gene3D" id="3.40.50.1820">
    <property type="entry name" value="alpha/beta hydrolase"/>
    <property type="match status" value="1"/>
</dbReference>
<keyword evidence="5" id="KW-0325">Glycoprotein</keyword>
<gene>
    <name evidence="7" type="ORF">K505DRAFT_299351</name>
</gene>
<comment type="similarity">
    <text evidence="1 6">Belongs to the peptidase S10 family.</text>
</comment>
<proteinExistence type="inferred from homology"/>
<dbReference type="GO" id="GO:0000324">
    <property type="term" value="C:fungal-type vacuole"/>
    <property type="evidence" value="ECO:0007669"/>
    <property type="project" value="TreeGrafter"/>
</dbReference>
<evidence type="ECO:0000256" key="1">
    <source>
        <dbReference type="ARBA" id="ARBA00009431"/>
    </source>
</evidence>
<evidence type="ECO:0000313" key="7">
    <source>
        <dbReference type="EMBL" id="KAF2796912.1"/>
    </source>
</evidence>
<evidence type="ECO:0000313" key="8">
    <source>
        <dbReference type="Proteomes" id="UP000799757"/>
    </source>
</evidence>
<organism evidence="7 8">
    <name type="scientific">Melanomma pulvis-pyrius CBS 109.77</name>
    <dbReference type="NCBI Taxonomy" id="1314802"/>
    <lineage>
        <taxon>Eukaryota</taxon>
        <taxon>Fungi</taxon>
        <taxon>Dikarya</taxon>
        <taxon>Ascomycota</taxon>
        <taxon>Pezizomycotina</taxon>
        <taxon>Dothideomycetes</taxon>
        <taxon>Pleosporomycetidae</taxon>
        <taxon>Pleosporales</taxon>
        <taxon>Melanommataceae</taxon>
        <taxon>Melanomma</taxon>
    </lineage>
</organism>